<dbReference type="GO" id="GO:0003824">
    <property type="term" value="F:catalytic activity"/>
    <property type="evidence" value="ECO:0007669"/>
    <property type="project" value="InterPro"/>
</dbReference>
<evidence type="ECO:0000313" key="8">
    <source>
        <dbReference type="EMBL" id="HIU22185.1"/>
    </source>
</evidence>
<dbReference type="InterPro" id="IPR032432">
    <property type="entry name" value="Radical_SAM_C"/>
</dbReference>
<dbReference type="SFLD" id="SFLDG01086">
    <property type="entry name" value="elongater_protein-like"/>
    <property type="match status" value="1"/>
</dbReference>
<reference evidence="8" key="1">
    <citation type="submission" date="2020-10" db="EMBL/GenBank/DDBJ databases">
        <authorList>
            <person name="Gilroy R."/>
        </authorList>
    </citation>
    <scope>NUCLEOTIDE SEQUENCE</scope>
    <source>
        <strain evidence="8">CHK197-8231</strain>
    </source>
</reference>
<keyword evidence="2" id="KW-0004">4Fe-4S</keyword>
<evidence type="ECO:0000256" key="4">
    <source>
        <dbReference type="ARBA" id="ARBA00022723"/>
    </source>
</evidence>
<dbReference type="InterPro" id="IPR039661">
    <property type="entry name" value="ELP3"/>
</dbReference>
<accession>A0A9D1HVV8</accession>
<dbReference type="PROSITE" id="PS51918">
    <property type="entry name" value="RADICAL_SAM"/>
    <property type="match status" value="1"/>
</dbReference>
<keyword evidence="3" id="KW-0949">S-adenosyl-L-methionine</keyword>
<comment type="caution">
    <text evidence="8">The sequence shown here is derived from an EMBL/GenBank/DDBJ whole genome shotgun (WGS) entry which is preliminary data.</text>
</comment>
<dbReference type="GO" id="GO:0046872">
    <property type="term" value="F:metal ion binding"/>
    <property type="evidence" value="ECO:0007669"/>
    <property type="project" value="UniProtKB-KW"/>
</dbReference>
<evidence type="ECO:0000313" key="9">
    <source>
        <dbReference type="Proteomes" id="UP000824087"/>
    </source>
</evidence>
<evidence type="ECO:0000259" key="7">
    <source>
        <dbReference type="PROSITE" id="PS51918"/>
    </source>
</evidence>
<proteinExistence type="predicted"/>
<keyword evidence="5" id="KW-0408">Iron</keyword>
<dbReference type="SFLD" id="SFLDG01091">
    <property type="entry name" value="uncharacterized_CHP01210-like"/>
    <property type="match status" value="1"/>
</dbReference>
<keyword evidence="6" id="KW-0411">Iron-sulfur</keyword>
<organism evidence="8 9">
    <name type="scientific">Candidatus Fimihabitans intestinipullorum</name>
    <dbReference type="NCBI Taxonomy" id="2840820"/>
    <lineage>
        <taxon>Bacteria</taxon>
        <taxon>Bacillati</taxon>
        <taxon>Mycoplasmatota</taxon>
        <taxon>Mycoplasmatota incertae sedis</taxon>
        <taxon>Candidatus Fimihabitans</taxon>
    </lineage>
</organism>
<evidence type="ECO:0000256" key="3">
    <source>
        <dbReference type="ARBA" id="ARBA00022691"/>
    </source>
</evidence>
<reference evidence="8" key="2">
    <citation type="journal article" date="2021" name="PeerJ">
        <title>Extensive microbial diversity within the chicken gut microbiome revealed by metagenomics and culture.</title>
        <authorList>
            <person name="Gilroy R."/>
            <person name="Ravi A."/>
            <person name="Getino M."/>
            <person name="Pursley I."/>
            <person name="Horton D.L."/>
            <person name="Alikhan N.F."/>
            <person name="Baker D."/>
            <person name="Gharbi K."/>
            <person name="Hall N."/>
            <person name="Watson M."/>
            <person name="Adriaenssens E.M."/>
            <person name="Foster-Nyarko E."/>
            <person name="Jarju S."/>
            <person name="Secka A."/>
            <person name="Antonio M."/>
            <person name="Oren A."/>
            <person name="Chaudhuri R.R."/>
            <person name="La Ragione R."/>
            <person name="Hildebrand F."/>
            <person name="Pallen M.J."/>
        </authorList>
    </citation>
    <scope>NUCLEOTIDE SEQUENCE</scope>
    <source>
        <strain evidence="8">CHK197-8231</strain>
    </source>
</reference>
<dbReference type="InterPro" id="IPR006638">
    <property type="entry name" value="Elp3/MiaA/NifB-like_rSAM"/>
</dbReference>
<protein>
    <submittedName>
        <fullName evidence="8">TIGR01212 family radical SAM protein</fullName>
    </submittedName>
</protein>
<dbReference type="SMART" id="SM00729">
    <property type="entry name" value="Elp3"/>
    <property type="match status" value="1"/>
</dbReference>
<dbReference type="InterPro" id="IPR058240">
    <property type="entry name" value="rSAM_sf"/>
</dbReference>
<dbReference type="SFLD" id="SFLDS00029">
    <property type="entry name" value="Radical_SAM"/>
    <property type="match status" value="1"/>
</dbReference>
<gene>
    <name evidence="8" type="ORF">IAD49_01250</name>
</gene>
<keyword evidence="4" id="KW-0479">Metal-binding</keyword>
<evidence type="ECO:0000256" key="6">
    <source>
        <dbReference type="ARBA" id="ARBA00023014"/>
    </source>
</evidence>
<dbReference type="AlphaFoldDB" id="A0A9D1HVV8"/>
<dbReference type="InterPro" id="IPR007197">
    <property type="entry name" value="rSAM"/>
</dbReference>
<dbReference type="NCBIfam" id="TIGR01212">
    <property type="entry name" value="TIGR01212 family radical SAM protein"/>
    <property type="match status" value="1"/>
</dbReference>
<dbReference type="Pfam" id="PF04055">
    <property type="entry name" value="Radical_SAM"/>
    <property type="match status" value="1"/>
</dbReference>
<name>A0A9D1HVV8_9BACT</name>
<dbReference type="Proteomes" id="UP000824087">
    <property type="component" value="Unassembled WGS sequence"/>
</dbReference>
<dbReference type="Pfam" id="PF16199">
    <property type="entry name" value="Radical_SAM_C"/>
    <property type="match status" value="1"/>
</dbReference>
<evidence type="ECO:0000256" key="1">
    <source>
        <dbReference type="ARBA" id="ARBA00001966"/>
    </source>
</evidence>
<dbReference type="Gene3D" id="3.80.30.20">
    <property type="entry name" value="tm_1862 like domain"/>
    <property type="match status" value="1"/>
</dbReference>
<dbReference type="SUPFAM" id="SSF102114">
    <property type="entry name" value="Radical SAM enzymes"/>
    <property type="match status" value="1"/>
</dbReference>
<feature type="domain" description="Radical SAM core" evidence="7">
    <location>
        <begin position="23"/>
        <end position="264"/>
    </location>
</feature>
<dbReference type="EMBL" id="DVML01000007">
    <property type="protein sequence ID" value="HIU22185.1"/>
    <property type="molecule type" value="Genomic_DNA"/>
</dbReference>
<comment type="cofactor">
    <cofactor evidence="1">
        <name>[4Fe-4S] cluster</name>
        <dbReference type="ChEBI" id="CHEBI:49883"/>
    </cofactor>
</comment>
<sequence>MNPFLYSNTNKRYHTLTYAYEQKFHTKVFKISLNGGFSCPNLDGTVGTGGCIYCSKLGSGEFAGRKNDHLLKQFQDGVLMMQKKWPNGKYIGYFQARTNTYAPLSVLKEKYELILKQPGVIGLSIATRPDSITNECLDYLEELSKRTYLTVELGLQSIHEETIHLINRCHTLECFETMVKKLRERNINVVVHIINGLPYETKEMMVETAKYLNHLNIQGVKIHMLHIIKDTPLATLYKKKPFHVLTREEYADIICDQLERLDPNIVIHRVTGDPKKEDLIEPLWLLKKFCVMNEIDKEFARRNTYQGYYYKKESSIV</sequence>
<evidence type="ECO:0000256" key="2">
    <source>
        <dbReference type="ARBA" id="ARBA00022485"/>
    </source>
</evidence>
<evidence type="ECO:0000256" key="5">
    <source>
        <dbReference type="ARBA" id="ARBA00023004"/>
    </source>
</evidence>
<dbReference type="CDD" id="cd01335">
    <property type="entry name" value="Radical_SAM"/>
    <property type="match status" value="1"/>
</dbReference>
<dbReference type="PANTHER" id="PTHR11135:SF1">
    <property type="entry name" value="PROTEIN YHCC"/>
    <property type="match status" value="1"/>
</dbReference>
<dbReference type="PANTHER" id="PTHR11135">
    <property type="entry name" value="HISTONE ACETYLTRANSFERASE-RELATED"/>
    <property type="match status" value="1"/>
</dbReference>
<dbReference type="GO" id="GO:0051539">
    <property type="term" value="F:4 iron, 4 sulfur cluster binding"/>
    <property type="evidence" value="ECO:0007669"/>
    <property type="project" value="UniProtKB-KW"/>
</dbReference>
<dbReference type="InterPro" id="IPR005911">
    <property type="entry name" value="YhcC-like"/>
</dbReference>
<dbReference type="InterPro" id="IPR023404">
    <property type="entry name" value="rSAM_horseshoe"/>
</dbReference>